<feature type="signal peptide" evidence="10">
    <location>
        <begin position="1"/>
        <end position="24"/>
    </location>
</feature>
<protein>
    <recommendedName>
        <fullName evidence="8">Claudin</fullName>
    </recommendedName>
</protein>
<dbReference type="PANTHER" id="PTHR12002">
    <property type="entry name" value="CLAUDIN"/>
    <property type="match status" value="1"/>
</dbReference>
<comment type="subcellular location">
    <subcellularLocation>
        <location evidence="8">Cell junction</location>
        <location evidence="8">Tight junction</location>
    </subcellularLocation>
    <subcellularLocation>
        <location evidence="8">Cell membrane</location>
        <topology evidence="8">Multi-pass membrane protein</topology>
    </subcellularLocation>
</comment>
<evidence type="ECO:0000313" key="12">
    <source>
        <dbReference type="Proteomes" id="UP000287033"/>
    </source>
</evidence>
<evidence type="ECO:0000256" key="4">
    <source>
        <dbReference type="ARBA" id="ARBA00022692"/>
    </source>
</evidence>
<dbReference type="PROSITE" id="PS01346">
    <property type="entry name" value="CLAUDIN"/>
    <property type="match status" value="1"/>
</dbReference>
<dbReference type="Gene3D" id="1.20.140.150">
    <property type="match status" value="1"/>
</dbReference>
<evidence type="ECO:0000256" key="3">
    <source>
        <dbReference type="ARBA" id="ARBA00022475"/>
    </source>
</evidence>
<dbReference type="InterPro" id="IPR004031">
    <property type="entry name" value="PMP22/EMP/MP20/Claudin"/>
</dbReference>
<dbReference type="OMA" id="SYQDNNH"/>
<keyword evidence="7 8" id="KW-0472">Membrane</keyword>
<evidence type="ECO:0000256" key="1">
    <source>
        <dbReference type="ARBA" id="ARBA00008295"/>
    </source>
</evidence>
<evidence type="ECO:0000256" key="5">
    <source>
        <dbReference type="ARBA" id="ARBA00022949"/>
    </source>
</evidence>
<feature type="transmembrane region" description="Helical" evidence="8">
    <location>
        <begin position="121"/>
        <end position="142"/>
    </location>
</feature>
<evidence type="ECO:0000313" key="11">
    <source>
        <dbReference type="EMBL" id="GCC33473.1"/>
    </source>
</evidence>
<dbReference type="AlphaFoldDB" id="A0A401SSY6"/>
<dbReference type="GO" id="GO:0005886">
    <property type="term" value="C:plasma membrane"/>
    <property type="evidence" value="ECO:0007669"/>
    <property type="project" value="UniProtKB-SubCell"/>
</dbReference>
<comment type="caution">
    <text evidence="11">The sequence shown here is derived from an EMBL/GenBank/DDBJ whole genome shotgun (WGS) entry which is preliminary data.</text>
</comment>
<dbReference type="InterPro" id="IPR017974">
    <property type="entry name" value="Claudin_CS"/>
</dbReference>
<dbReference type="OrthoDB" id="9411914at2759"/>
<keyword evidence="5 8" id="KW-0965">Cell junction</keyword>
<evidence type="ECO:0000256" key="2">
    <source>
        <dbReference type="ARBA" id="ARBA00022427"/>
    </source>
</evidence>
<comment type="caution">
    <text evidence="8">Lacks conserved residue(s) required for the propagation of feature annotation.</text>
</comment>
<comment type="similarity">
    <text evidence="1 8">Belongs to the claudin family.</text>
</comment>
<dbReference type="PRINTS" id="PR01077">
    <property type="entry name" value="CLAUDIN"/>
</dbReference>
<evidence type="ECO:0000256" key="7">
    <source>
        <dbReference type="ARBA" id="ARBA00023136"/>
    </source>
</evidence>
<dbReference type="STRING" id="137246.A0A401SSY6"/>
<organism evidence="11 12">
    <name type="scientific">Chiloscyllium punctatum</name>
    <name type="common">Brownbanded bambooshark</name>
    <name type="synonym">Hemiscyllium punctatum</name>
    <dbReference type="NCBI Taxonomy" id="137246"/>
    <lineage>
        <taxon>Eukaryota</taxon>
        <taxon>Metazoa</taxon>
        <taxon>Chordata</taxon>
        <taxon>Craniata</taxon>
        <taxon>Vertebrata</taxon>
        <taxon>Chondrichthyes</taxon>
        <taxon>Elasmobranchii</taxon>
        <taxon>Galeomorphii</taxon>
        <taxon>Galeoidea</taxon>
        <taxon>Orectolobiformes</taxon>
        <taxon>Hemiscylliidae</taxon>
        <taxon>Chiloscyllium</taxon>
    </lineage>
</organism>
<sequence length="214" mass="23273">MSSVCLHLLGFMLSSLGWIAILIATITKEWVQSCSTGVSDCLHFNGLKLKGLWTECYRSTDSYHCKTLTDILTMPAYLQTSRALMITASILGLPATLLILTSLPCMRFGAESHSSKHKQSLLGSILYILMAICAAVATIWFPVGVHQNARLFNFGYSLFVGWIGTMLCLLGGTVIACCTSPSPQRQENQYYYTSQGSSSSSSSTNPTHAKSAHV</sequence>
<keyword evidence="6 8" id="KW-1133">Transmembrane helix</keyword>
<keyword evidence="10" id="KW-0732">Signal</keyword>
<keyword evidence="2 8" id="KW-0796">Tight junction</keyword>
<name>A0A401SSY6_CHIPU</name>
<keyword evidence="4 8" id="KW-0812">Transmembrane</keyword>
<dbReference type="GO" id="GO:0005198">
    <property type="term" value="F:structural molecule activity"/>
    <property type="evidence" value="ECO:0007669"/>
    <property type="project" value="InterPro"/>
</dbReference>
<proteinExistence type="inferred from homology"/>
<keyword evidence="3 8" id="KW-1003">Cell membrane</keyword>
<evidence type="ECO:0000256" key="9">
    <source>
        <dbReference type="SAM" id="MobiDB-lite"/>
    </source>
</evidence>
<feature type="chain" id="PRO_5019195116" description="Claudin" evidence="10">
    <location>
        <begin position="25"/>
        <end position="214"/>
    </location>
</feature>
<dbReference type="InterPro" id="IPR006187">
    <property type="entry name" value="Claudin"/>
</dbReference>
<gene>
    <name evidence="11" type="ORF">chiPu_0011942</name>
</gene>
<evidence type="ECO:0000256" key="8">
    <source>
        <dbReference type="RuleBase" id="RU060637"/>
    </source>
</evidence>
<accession>A0A401SSY6</accession>
<dbReference type="Pfam" id="PF00822">
    <property type="entry name" value="PMP22_Claudin"/>
    <property type="match status" value="1"/>
</dbReference>
<feature type="transmembrane region" description="Helical" evidence="8">
    <location>
        <begin position="154"/>
        <end position="178"/>
    </location>
</feature>
<comment type="function">
    <text evidence="8">Claudins function as major constituents of the tight junction complexes that regulate the permeability of epithelia.</text>
</comment>
<dbReference type="Proteomes" id="UP000287033">
    <property type="component" value="Unassembled WGS sequence"/>
</dbReference>
<evidence type="ECO:0000256" key="10">
    <source>
        <dbReference type="SAM" id="SignalP"/>
    </source>
</evidence>
<keyword evidence="12" id="KW-1185">Reference proteome</keyword>
<feature type="transmembrane region" description="Helical" evidence="8">
    <location>
        <begin position="83"/>
        <end position="100"/>
    </location>
</feature>
<feature type="region of interest" description="Disordered" evidence="9">
    <location>
        <begin position="193"/>
        <end position="214"/>
    </location>
</feature>
<evidence type="ECO:0000256" key="6">
    <source>
        <dbReference type="ARBA" id="ARBA00022989"/>
    </source>
</evidence>
<dbReference type="GO" id="GO:0005923">
    <property type="term" value="C:bicellular tight junction"/>
    <property type="evidence" value="ECO:0007669"/>
    <property type="project" value="UniProtKB-SubCell"/>
</dbReference>
<reference evidence="11 12" key="1">
    <citation type="journal article" date="2018" name="Nat. Ecol. Evol.">
        <title>Shark genomes provide insights into elasmobranch evolution and the origin of vertebrates.</title>
        <authorList>
            <person name="Hara Y"/>
            <person name="Yamaguchi K"/>
            <person name="Onimaru K"/>
            <person name="Kadota M"/>
            <person name="Koyanagi M"/>
            <person name="Keeley SD"/>
            <person name="Tatsumi K"/>
            <person name="Tanaka K"/>
            <person name="Motone F"/>
            <person name="Kageyama Y"/>
            <person name="Nozu R"/>
            <person name="Adachi N"/>
            <person name="Nishimura O"/>
            <person name="Nakagawa R"/>
            <person name="Tanegashima C"/>
            <person name="Kiyatake I"/>
            <person name="Matsumoto R"/>
            <person name="Murakumo K"/>
            <person name="Nishida K"/>
            <person name="Terakita A"/>
            <person name="Kuratani S"/>
            <person name="Sato K"/>
            <person name="Hyodo S Kuraku.S."/>
        </authorList>
    </citation>
    <scope>NUCLEOTIDE SEQUENCE [LARGE SCALE GENOMIC DNA]</scope>
</reference>
<dbReference type="EMBL" id="BEZZ01000518">
    <property type="protein sequence ID" value="GCC33473.1"/>
    <property type="molecule type" value="Genomic_DNA"/>
</dbReference>